<sequence length="288" mass="30890">MRFVSYRRDGELYHGRLAGDQLESGVIELGPGDLLSVLEGEGLAAAGQRPGPERSAAELTLTAPLLRPPKLLAVAANYADHIKEGGGTPMNPARATPRLFLKPSTAITGPYDPITLPKISTRNDWEVELAVVIGERCRDVPVDRALDVVAGYLTANDVSARSIEPGFERDEEHAHPFFDWLLGKWPDGFAPLGPYLVTADEVPDPQDLELVLEVDGTVRQQGSTKDMIFGVAELIAFASSVMTLEPGDVIETGTPDGTGVAIGVFLRPGEVMTARVGNLGEQRTPIES</sequence>
<protein>
    <submittedName>
        <fullName evidence="4">2-keto-4-pentenoate hydratase/2-oxohepta-3-ene-1,7-dioic acid hydratase in catechol pathway</fullName>
    </submittedName>
</protein>
<proteinExistence type="inferred from homology"/>
<evidence type="ECO:0000256" key="2">
    <source>
        <dbReference type="ARBA" id="ARBA00022723"/>
    </source>
</evidence>
<name>A0A7Y9ICN7_9ACTN</name>
<dbReference type="Pfam" id="PF01557">
    <property type="entry name" value="FAA_hydrolase"/>
    <property type="match status" value="1"/>
</dbReference>
<dbReference type="GO" id="GO:0003824">
    <property type="term" value="F:catalytic activity"/>
    <property type="evidence" value="ECO:0007669"/>
    <property type="project" value="InterPro"/>
</dbReference>
<dbReference type="InterPro" id="IPR036663">
    <property type="entry name" value="Fumarylacetoacetase_C_sf"/>
</dbReference>
<dbReference type="AlphaFoldDB" id="A0A7Y9ICN7"/>
<organism evidence="4 5">
    <name type="scientific">Microlunatus parietis</name>
    <dbReference type="NCBI Taxonomy" id="682979"/>
    <lineage>
        <taxon>Bacteria</taxon>
        <taxon>Bacillati</taxon>
        <taxon>Actinomycetota</taxon>
        <taxon>Actinomycetes</taxon>
        <taxon>Propionibacteriales</taxon>
        <taxon>Propionibacteriaceae</taxon>
        <taxon>Microlunatus</taxon>
    </lineage>
</organism>
<reference evidence="4 5" key="1">
    <citation type="submission" date="2020-07" db="EMBL/GenBank/DDBJ databases">
        <title>Sequencing the genomes of 1000 actinobacteria strains.</title>
        <authorList>
            <person name="Klenk H.-P."/>
        </authorList>
    </citation>
    <scope>NUCLEOTIDE SEQUENCE [LARGE SCALE GENOMIC DNA]</scope>
    <source>
        <strain evidence="4 5">DSM 22083</strain>
    </source>
</reference>
<dbReference type="GO" id="GO:0044281">
    <property type="term" value="P:small molecule metabolic process"/>
    <property type="evidence" value="ECO:0007669"/>
    <property type="project" value="UniProtKB-ARBA"/>
</dbReference>
<feature type="domain" description="Fumarylacetoacetase-like C-terminal" evidence="3">
    <location>
        <begin position="71"/>
        <end position="286"/>
    </location>
</feature>
<gene>
    <name evidence="4" type="ORF">BKA15_005815</name>
</gene>
<dbReference type="GO" id="GO:0046872">
    <property type="term" value="F:metal ion binding"/>
    <property type="evidence" value="ECO:0007669"/>
    <property type="project" value="UniProtKB-KW"/>
</dbReference>
<evidence type="ECO:0000259" key="3">
    <source>
        <dbReference type="Pfam" id="PF01557"/>
    </source>
</evidence>
<dbReference type="Gene3D" id="3.90.850.10">
    <property type="entry name" value="Fumarylacetoacetase-like, C-terminal domain"/>
    <property type="match status" value="1"/>
</dbReference>
<dbReference type="RefSeq" id="WP_179756828.1">
    <property type="nucleotide sequence ID" value="NZ_JACCBU010000001.1"/>
</dbReference>
<accession>A0A7Y9ICN7</accession>
<dbReference type="Proteomes" id="UP000569914">
    <property type="component" value="Unassembled WGS sequence"/>
</dbReference>
<dbReference type="PANTHER" id="PTHR42796">
    <property type="entry name" value="FUMARYLACETOACETATE HYDROLASE DOMAIN-CONTAINING PROTEIN 2A-RELATED"/>
    <property type="match status" value="1"/>
</dbReference>
<evidence type="ECO:0000313" key="5">
    <source>
        <dbReference type="Proteomes" id="UP000569914"/>
    </source>
</evidence>
<dbReference type="EMBL" id="JACCBU010000001">
    <property type="protein sequence ID" value="NYE74486.1"/>
    <property type="molecule type" value="Genomic_DNA"/>
</dbReference>
<comment type="similarity">
    <text evidence="1">Belongs to the FAH family.</text>
</comment>
<dbReference type="SUPFAM" id="SSF56529">
    <property type="entry name" value="FAH"/>
    <property type="match status" value="1"/>
</dbReference>
<comment type="caution">
    <text evidence="4">The sequence shown here is derived from an EMBL/GenBank/DDBJ whole genome shotgun (WGS) entry which is preliminary data.</text>
</comment>
<evidence type="ECO:0000256" key="1">
    <source>
        <dbReference type="ARBA" id="ARBA00010211"/>
    </source>
</evidence>
<evidence type="ECO:0000313" key="4">
    <source>
        <dbReference type="EMBL" id="NYE74486.1"/>
    </source>
</evidence>
<dbReference type="InterPro" id="IPR051121">
    <property type="entry name" value="FAH"/>
</dbReference>
<dbReference type="InterPro" id="IPR011234">
    <property type="entry name" value="Fumarylacetoacetase-like_C"/>
</dbReference>
<keyword evidence="5" id="KW-1185">Reference proteome</keyword>
<keyword evidence="2" id="KW-0479">Metal-binding</keyword>
<dbReference type="PANTHER" id="PTHR42796:SF4">
    <property type="entry name" value="FUMARYLACETOACETATE HYDROLASE DOMAIN-CONTAINING PROTEIN 2A"/>
    <property type="match status" value="1"/>
</dbReference>